<evidence type="ECO:0000256" key="2">
    <source>
        <dbReference type="ARBA" id="ARBA00022670"/>
    </source>
</evidence>
<dbReference type="KEGG" id="tmar:MARIT_2189"/>
<dbReference type="AlphaFoldDB" id="A0A2H1EC84"/>
<sequence>MRYGICNLSIVPLRIAPTDTSEMVSQVLFGEHFKIIEQEDKWSKICLAFDNYEGYIDRKQYEEITEEVFNTLSDNKQYYSGELIDFITDNNNHLTTIPIGATLPFFNGSNFKINKHIFSYDGKSLSEKLPKSAIIEKAFLFLNTPYLWGGKTPFGIDCSGFTQTVYKLCGYYLLRDAKQQAAQGNVLSFIEESEPGDLAFFDNDEGIITHVGIIMSDYNIIHAHGKVRIDKLDHSGIYNIDTHKHTHKLRVIKKIIP</sequence>
<dbReference type="Gene3D" id="3.90.1720.10">
    <property type="entry name" value="endopeptidase domain like (from Nostoc punctiforme)"/>
    <property type="match status" value="1"/>
</dbReference>
<protein>
    <submittedName>
        <fullName evidence="6">NlpC/P60 family protein</fullName>
    </submittedName>
</protein>
<proteinExistence type="inferred from homology"/>
<name>A0A2H1EC84_9FLAO</name>
<dbReference type="InterPro" id="IPR000064">
    <property type="entry name" value="NLP_P60_dom"/>
</dbReference>
<reference evidence="6 7" key="1">
    <citation type="submission" date="2016-11" db="EMBL/GenBank/DDBJ databases">
        <authorList>
            <person name="Jaros S."/>
            <person name="Januszkiewicz K."/>
            <person name="Wedrychowicz H."/>
        </authorList>
    </citation>
    <scope>NUCLEOTIDE SEQUENCE [LARGE SCALE GENOMIC DNA]</scope>
    <source>
        <strain evidence="6">NCIMB 2154T</strain>
    </source>
</reference>
<dbReference type="InterPro" id="IPR038765">
    <property type="entry name" value="Papain-like_cys_pep_sf"/>
</dbReference>
<dbReference type="PANTHER" id="PTHR47053">
    <property type="entry name" value="MUREIN DD-ENDOPEPTIDASE MEPH-RELATED"/>
    <property type="match status" value="1"/>
</dbReference>
<dbReference type="PANTHER" id="PTHR47053:SF1">
    <property type="entry name" value="MUREIN DD-ENDOPEPTIDASE MEPH-RELATED"/>
    <property type="match status" value="1"/>
</dbReference>
<evidence type="ECO:0000313" key="7">
    <source>
        <dbReference type="Proteomes" id="UP000231564"/>
    </source>
</evidence>
<dbReference type="InterPro" id="IPR041382">
    <property type="entry name" value="SH3_16"/>
</dbReference>
<keyword evidence="7" id="KW-1185">Reference proteome</keyword>
<dbReference type="GO" id="GO:0006508">
    <property type="term" value="P:proteolysis"/>
    <property type="evidence" value="ECO:0007669"/>
    <property type="project" value="UniProtKB-KW"/>
</dbReference>
<dbReference type="RefSeq" id="WP_100211488.1">
    <property type="nucleotide sequence ID" value="NZ_CP138495.1"/>
</dbReference>
<dbReference type="PROSITE" id="PS51935">
    <property type="entry name" value="NLPC_P60"/>
    <property type="match status" value="1"/>
</dbReference>
<comment type="similarity">
    <text evidence="1">Belongs to the peptidase C40 family.</text>
</comment>
<keyword evidence="3" id="KW-0378">Hydrolase</keyword>
<dbReference type="SUPFAM" id="SSF54001">
    <property type="entry name" value="Cysteine proteinases"/>
    <property type="match status" value="1"/>
</dbReference>
<evidence type="ECO:0000256" key="3">
    <source>
        <dbReference type="ARBA" id="ARBA00022801"/>
    </source>
</evidence>
<evidence type="ECO:0000313" key="6">
    <source>
        <dbReference type="EMBL" id="SFZ83704.1"/>
    </source>
</evidence>
<dbReference type="Pfam" id="PF18348">
    <property type="entry name" value="SH3_16"/>
    <property type="match status" value="1"/>
</dbReference>
<dbReference type="GO" id="GO:0008234">
    <property type="term" value="F:cysteine-type peptidase activity"/>
    <property type="evidence" value="ECO:0007669"/>
    <property type="project" value="UniProtKB-KW"/>
</dbReference>
<organism evidence="6 7">
    <name type="scientific">Tenacibaculum maritimum NCIMB 2154</name>
    <dbReference type="NCBI Taxonomy" id="1349785"/>
    <lineage>
        <taxon>Bacteria</taxon>
        <taxon>Pseudomonadati</taxon>
        <taxon>Bacteroidota</taxon>
        <taxon>Flavobacteriia</taxon>
        <taxon>Flavobacteriales</taxon>
        <taxon>Flavobacteriaceae</taxon>
        <taxon>Tenacibaculum</taxon>
    </lineage>
</organism>
<dbReference type="Pfam" id="PF00877">
    <property type="entry name" value="NLPC_P60"/>
    <property type="match status" value="1"/>
</dbReference>
<dbReference type="EMBL" id="LT634361">
    <property type="protein sequence ID" value="SFZ83704.1"/>
    <property type="molecule type" value="Genomic_DNA"/>
</dbReference>
<dbReference type="InterPro" id="IPR051202">
    <property type="entry name" value="Peptidase_C40"/>
</dbReference>
<dbReference type="Proteomes" id="UP000231564">
    <property type="component" value="Chromosome MARIT"/>
</dbReference>
<keyword evidence="4" id="KW-0788">Thiol protease</keyword>
<gene>
    <name evidence="6" type="ORF">MARIT_2189</name>
</gene>
<evidence type="ECO:0000259" key="5">
    <source>
        <dbReference type="PROSITE" id="PS51935"/>
    </source>
</evidence>
<feature type="domain" description="NlpC/P60" evidence="5">
    <location>
        <begin position="128"/>
        <end position="252"/>
    </location>
</feature>
<accession>A0A2H1EC84</accession>
<dbReference type="STRING" id="1349785.GCA_000509405_01706"/>
<dbReference type="Gene3D" id="2.30.30.40">
    <property type="entry name" value="SH3 Domains"/>
    <property type="match status" value="1"/>
</dbReference>
<keyword evidence="2" id="KW-0645">Protease</keyword>
<dbReference type="OrthoDB" id="9813368at2"/>
<evidence type="ECO:0000256" key="4">
    <source>
        <dbReference type="ARBA" id="ARBA00022807"/>
    </source>
</evidence>
<evidence type="ECO:0000256" key="1">
    <source>
        <dbReference type="ARBA" id="ARBA00007074"/>
    </source>
</evidence>
<dbReference type="GeneID" id="47723671"/>